<dbReference type="InterPro" id="IPR005823">
    <property type="entry name" value="Ribosomal_uL13_bac-type"/>
</dbReference>
<accession>A0A833DUJ0</accession>
<evidence type="ECO:0000313" key="6">
    <source>
        <dbReference type="EMBL" id="HIP56515.1"/>
    </source>
</evidence>
<evidence type="ECO:0000256" key="3">
    <source>
        <dbReference type="ARBA" id="ARBA00023274"/>
    </source>
</evidence>
<dbReference type="AlphaFoldDB" id="A0A833DUJ0"/>
<dbReference type="PROSITE" id="PS00783">
    <property type="entry name" value="RIBOSOMAL_L13"/>
    <property type="match status" value="1"/>
</dbReference>
<dbReference type="GO" id="GO:0006412">
    <property type="term" value="P:translation"/>
    <property type="evidence" value="ECO:0007669"/>
    <property type="project" value="UniProtKB-UniRule"/>
</dbReference>
<comment type="similarity">
    <text evidence="1 4 5">Belongs to the universal ribosomal protein uL13 family.</text>
</comment>
<dbReference type="GO" id="GO:0003735">
    <property type="term" value="F:structural constituent of ribosome"/>
    <property type="evidence" value="ECO:0007669"/>
    <property type="project" value="UniProtKB-UniRule"/>
</dbReference>
<protein>
    <recommendedName>
        <fullName evidence="4">Large ribosomal subunit protein uL13</fullName>
    </recommendedName>
</protein>
<evidence type="ECO:0000256" key="5">
    <source>
        <dbReference type="RuleBase" id="RU003877"/>
    </source>
</evidence>
<dbReference type="InterPro" id="IPR005755">
    <property type="entry name" value="Ribosomal_uL13_euk/arc"/>
</dbReference>
<dbReference type="HAMAP" id="MF_01366">
    <property type="entry name" value="Ribosomal_uL13"/>
    <property type="match status" value="1"/>
</dbReference>
<organism evidence="6 7">
    <name type="scientific">Ignisphaera aggregans</name>
    <dbReference type="NCBI Taxonomy" id="334771"/>
    <lineage>
        <taxon>Archaea</taxon>
        <taxon>Thermoproteota</taxon>
        <taxon>Thermoprotei</taxon>
        <taxon>Desulfurococcales</taxon>
        <taxon>Desulfurococcaceae</taxon>
        <taxon>Ignisphaera</taxon>
    </lineage>
</organism>
<reference evidence="6" key="1">
    <citation type="journal article" date="2020" name="ISME J.">
        <title>Gammaproteobacteria mediating utilization of methyl-, sulfur- and petroleum organic compounds in deep ocean hydrothermal plumes.</title>
        <authorList>
            <person name="Zhou Z."/>
            <person name="Liu Y."/>
            <person name="Pan J."/>
            <person name="Cron B.R."/>
            <person name="Toner B.M."/>
            <person name="Anantharaman K."/>
            <person name="Breier J.A."/>
            <person name="Dick G.J."/>
            <person name="Li M."/>
        </authorList>
    </citation>
    <scope>NUCLEOTIDE SEQUENCE</scope>
    <source>
        <strain evidence="6">SZUA-1435</strain>
    </source>
</reference>
<dbReference type="SUPFAM" id="SSF52161">
    <property type="entry name" value="Ribosomal protein L13"/>
    <property type="match status" value="1"/>
</dbReference>
<dbReference type="CDD" id="cd00392">
    <property type="entry name" value="Ribosomal_L13"/>
    <property type="match status" value="1"/>
</dbReference>
<comment type="function">
    <text evidence="4">This protein is one of the early assembly proteins of the 50S ribosomal subunit, although it is not seen to bind rRNA by itself. It is important during the early stages of 50S assembly.</text>
</comment>
<dbReference type="PANTHER" id="PTHR11545:SF3">
    <property type="entry name" value="LARGE RIBOSOMAL SUBUNIT PROTEIN UL13"/>
    <property type="match status" value="1"/>
</dbReference>
<comment type="subunit">
    <text evidence="4">Part of the 50S ribosomal subunit.</text>
</comment>
<dbReference type="NCBIfam" id="TIGR01077">
    <property type="entry name" value="L13_A_E"/>
    <property type="match status" value="1"/>
</dbReference>
<dbReference type="GO" id="GO:0017148">
    <property type="term" value="P:negative regulation of translation"/>
    <property type="evidence" value="ECO:0007669"/>
    <property type="project" value="TreeGrafter"/>
</dbReference>
<dbReference type="Proteomes" id="UP000605805">
    <property type="component" value="Unassembled WGS sequence"/>
</dbReference>
<evidence type="ECO:0000313" key="7">
    <source>
        <dbReference type="Proteomes" id="UP000605805"/>
    </source>
</evidence>
<evidence type="ECO:0000256" key="4">
    <source>
        <dbReference type="HAMAP-Rule" id="MF_01366"/>
    </source>
</evidence>
<evidence type="ECO:0000256" key="2">
    <source>
        <dbReference type="ARBA" id="ARBA00022980"/>
    </source>
</evidence>
<comment type="caution">
    <text evidence="6">The sequence shown here is derived from an EMBL/GenBank/DDBJ whole genome shotgun (WGS) entry which is preliminary data.</text>
</comment>
<dbReference type="PANTHER" id="PTHR11545">
    <property type="entry name" value="RIBOSOMAL PROTEIN L13"/>
    <property type="match status" value="1"/>
</dbReference>
<dbReference type="InterPro" id="IPR036899">
    <property type="entry name" value="Ribosomal_uL13_sf"/>
</dbReference>
<keyword evidence="2 4" id="KW-0689">Ribosomal protein</keyword>
<gene>
    <name evidence="4" type="primary">rpl13</name>
    <name evidence="6" type="ORF">EYH02_00360</name>
</gene>
<dbReference type="Gene3D" id="3.90.1180.10">
    <property type="entry name" value="Ribosomal protein L13"/>
    <property type="match status" value="1"/>
</dbReference>
<dbReference type="InterPro" id="IPR005822">
    <property type="entry name" value="Ribosomal_uL13"/>
</dbReference>
<dbReference type="GO" id="GO:0003729">
    <property type="term" value="F:mRNA binding"/>
    <property type="evidence" value="ECO:0007669"/>
    <property type="project" value="TreeGrafter"/>
</dbReference>
<keyword evidence="3 4" id="KW-0687">Ribonucleoprotein</keyword>
<dbReference type="InterPro" id="IPR023563">
    <property type="entry name" value="Ribosomal_uL13_CS"/>
</dbReference>
<dbReference type="NCBIfam" id="NF005004">
    <property type="entry name" value="PRK06394.1"/>
    <property type="match status" value="1"/>
</dbReference>
<dbReference type="Pfam" id="PF00572">
    <property type="entry name" value="Ribosomal_L13"/>
    <property type="match status" value="1"/>
</dbReference>
<name>A0A833DUJ0_9CREN</name>
<evidence type="ECO:0000256" key="1">
    <source>
        <dbReference type="ARBA" id="ARBA00006227"/>
    </source>
</evidence>
<dbReference type="PIRSF" id="PIRSF002181">
    <property type="entry name" value="Ribosomal_L13"/>
    <property type="match status" value="1"/>
</dbReference>
<proteinExistence type="inferred from homology"/>
<sequence length="164" mass="18579">MTYEVTTLEDVLNRLSVPELVIDAEGAVLGRLASYVAKLALMGVRVYVVNVEKAVITGDKKRVVDSYKLLLEVKTHKNPYRHAPHRPRNPINIFKKAVKGMLPKENWLGKLALKRVKAYIGFPEELKNKPVIKIVDTLAEHLKRREYITVDVVARELGWKGVGL</sequence>
<dbReference type="EMBL" id="DQTV01000007">
    <property type="protein sequence ID" value="HIP56515.1"/>
    <property type="molecule type" value="Genomic_DNA"/>
</dbReference>
<dbReference type="GO" id="GO:0022625">
    <property type="term" value="C:cytosolic large ribosomal subunit"/>
    <property type="evidence" value="ECO:0007669"/>
    <property type="project" value="UniProtKB-UniRule"/>
</dbReference>